<organism evidence="3 4">
    <name type="scientific">Amorphotheca resinae ATCC 22711</name>
    <dbReference type="NCBI Taxonomy" id="857342"/>
    <lineage>
        <taxon>Eukaryota</taxon>
        <taxon>Fungi</taxon>
        <taxon>Dikarya</taxon>
        <taxon>Ascomycota</taxon>
        <taxon>Pezizomycotina</taxon>
        <taxon>Leotiomycetes</taxon>
        <taxon>Helotiales</taxon>
        <taxon>Amorphothecaceae</taxon>
        <taxon>Amorphotheca</taxon>
    </lineage>
</organism>
<keyword evidence="4" id="KW-1185">Reference proteome</keyword>
<dbReference type="GO" id="GO:0003824">
    <property type="term" value="F:catalytic activity"/>
    <property type="evidence" value="ECO:0007669"/>
    <property type="project" value="InterPro"/>
</dbReference>
<comment type="similarity">
    <text evidence="1">Belongs to the amidase family.</text>
</comment>
<proteinExistence type="inferred from homology"/>
<dbReference type="InterPro" id="IPR023631">
    <property type="entry name" value="Amidase_dom"/>
</dbReference>
<sequence length="488" mass="53064">MDRWDSSLNISSLKMDYEAGIKPQHVVQAIYDRIEAYKEVQPSVWIHLQPMGDVMKAANELLIRWPDPAERPPLWGIPFSVKDNIDIEGIPTTAGCPALASVPASSAPVYKRCIDAGALFIGKTNMEQLATGMTGCRSPYGDLHSTFSKSHIVGGSSSGSAVSVSEDLVSFSLGSDTAGSIRLPALFNGVVGFKPTKGTVSARGVFPACLHQDCVSFLAFSAEDADQVWRVCKGFDRGDSFAKLPCYYPTKGALASTGSSSFRFGIPPQSALEVCSVAYRQQFAQVTKALQNAGGKLVNLDWEPFAAANELLYNSSFVVERLTIFPEGWFEQNKELLHPVTRQVFEAAVARNSTAVEVFRDLHKQAEYKRAVENILRPGGYEEDGEDELTVMVVPTAPFHPTIEDVEHEPIGVNGKLGAFSHFANILDLVGVALPCGTYKVAAEGQEKQREQRLPFGVTILAACGLDEGLLRLAKRLEEMLGELGQDE</sequence>
<dbReference type="Gene3D" id="1.20.58.1700">
    <property type="match status" value="1"/>
</dbReference>
<evidence type="ECO:0000313" key="3">
    <source>
        <dbReference type="EMBL" id="PSS07119.1"/>
    </source>
</evidence>
<dbReference type="InterPro" id="IPR020556">
    <property type="entry name" value="Amidase_CS"/>
</dbReference>
<dbReference type="InterPro" id="IPR000120">
    <property type="entry name" value="Amidase"/>
</dbReference>
<gene>
    <name evidence="3" type="ORF">M430DRAFT_110523</name>
</gene>
<dbReference type="AlphaFoldDB" id="A0A2T3AQ36"/>
<dbReference type="InterPro" id="IPR036928">
    <property type="entry name" value="AS_sf"/>
</dbReference>
<dbReference type="SUPFAM" id="SSF75304">
    <property type="entry name" value="Amidase signature (AS) enzymes"/>
    <property type="match status" value="1"/>
</dbReference>
<dbReference type="PROSITE" id="PS00571">
    <property type="entry name" value="AMIDASES"/>
    <property type="match status" value="1"/>
</dbReference>
<accession>A0A2T3AQ36</accession>
<dbReference type="Gene3D" id="3.90.1300.10">
    <property type="entry name" value="Amidase signature (AS) domain"/>
    <property type="match status" value="1"/>
</dbReference>
<dbReference type="PANTHER" id="PTHR11895:SF169">
    <property type="entry name" value="GLUTAMYL-TRNA(GLN) AMIDOTRANSFERASE"/>
    <property type="match status" value="1"/>
</dbReference>
<dbReference type="STRING" id="857342.A0A2T3AQ36"/>
<dbReference type="OrthoDB" id="196847at2759"/>
<dbReference type="GeneID" id="36569447"/>
<dbReference type="EMBL" id="KZ679019">
    <property type="protein sequence ID" value="PSS07119.1"/>
    <property type="molecule type" value="Genomic_DNA"/>
</dbReference>
<evidence type="ECO:0000256" key="1">
    <source>
        <dbReference type="ARBA" id="ARBA00009199"/>
    </source>
</evidence>
<name>A0A2T3AQ36_AMORE</name>
<evidence type="ECO:0000259" key="2">
    <source>
        <dbReference type="Pfam" id="PF01425"/>
    </source>
</evidence>
<dbReference type="Pfam" id="PF01425">
    <property type="entry name" value="Amidase"/>
    <property type="match status" value="1"/>
</dbReference>
<feature type="domain" description="Amidase" evidence="2">
    <location>
        <begin position="26"/>
        <end position="471"/>
    </location>
</feature>
<dbReference type="RefSeq" id="XP_024716775.1">
    <property type="nucleotide sequence ID" value="XM_024861366.1"/>
</dbReference>
<reference evidence="3 4" key="1">
    <citation type="journal article" date="2018" name="New Phytol.">
        <title>Comparative genomics and transcriptomics depict ericoid mycorrhizal fungi as versatile saprotrophs and plant mutualists.</title>
        <authorList>
            <person name="Martino E."/>
            <person name="Morin E."/>
            <person name="Grelet G.A."/>
            <person name="Kuo A."/>
            <person name="Kohler A."/>
            <person name="Daghino S."/>
            <person name="Barry K.W."/>
            <person name="Cichocki N."/>
            <person name="Clum A."/>
            <person name="Dockter R.B."/>
            <person name="Hainaut M."/>
            <person name="Kuo R.C."/>
            <person name="LaButti K."/>
            <person name="Lindahl B.D."/>
            <person name="Lindquist E.A."/>
            <person name="Lipzen A."/>
            <person name="Khouja H.R."/>
            <person name="Magnuson J."/>
            <person name="Murat C."/>
            <person name="Ohm R.A."/>
            <person name="Singer S.W."/>
            <person name="Spatafora J.W."/>
            <person name="Wang M."/>
            <person name="Veneault-Fourrey C."/>
            <person name="Henrissat B."/>
            <person name="Grigoriev I.V."/>
            <person name="Martin F.M."/>
            <person name="Perotto S."/>
        </authorList>
    </citation>
    <scope>NUCLEOTIDE SEQUENCE [LARGE SCALE GENOMIC DNA]</scope>
    <source>
        <strain evidence="3 4">ATCC 22711</strain>
    </source>
</reference>
<dbReference type="InParanoid" id="A0A2T3AQ36"/>
<dbReference type="Proteomes" id="UP000241818">
    <property type="component" value="Unassembled WGS sequence"/>
</dbReference>
<protein>
    <recommendedName>
        <fullName evidence="2">Amidase domain-containing protein</fullName>
    </recommendedName>
</protein>
<evidence type="ECO:0000313" key="4">
    <source>
        <dbReference type="Proteomes" id="UP000241818"/>
    </source>
</evidence>
<dbReference type="PANTHER" id="PTHR11895">
    <property type="entry name" value="TRANSAMIDASE"/>
    <property type="match status" value="1"/>
</dbReference>